<reference evidence="2" key="2">
    <citation type="submission" date="2013-12" db="EMBL/GenBank/DDBJ databases">
        <title>Evolution of pathogenesis and genome organization in the Tremellales.</title>
        <authorList>
            <person name="Cuomo C."/>
            <person name="Litvintseva A."/>
            <person name="Heitman J."/>
            <person name="Chen Y."/>
            <person name="Sun S."/>
            <person name="Springer D."/>
            <person name="Dromer F."/>
            <person name="Young S."/>
            <person name="Zeng Q."/>
            <person name="Chapman S."/>
            <person name="Gujja S."/>
            <person name="Saif S."/>
            <person name="Birren B."/>
        </authorList>
    </citation>
    <scope>NUCLEOTIDE SEQUENCE [LARGE SCALE GENOMIC DNA]</scope>
    <source>
        <strain evidence="2">CBS 10435</strain>
    </source>
</reference>
<sequence length="305" mass="33893">MSKAGRIEEEEEEEDPTDIFDTSLSSLFSIPPIGFAPDHKGYFTYNPPISDDHHQDPQAITLKIPSPPSSLYTTLQAQLIWPSSIYLADLISLGTIDVENKNVVELGSAAGLPGVVASQKGVKRVVSTDYGVKEVLDVLEDNFRTNNTKNNQDRWKVKGHCWGDSVDDLVECISQELIKSNGLGSNVVDAQNEEDGRTSNQTTRTKFDIILAADVLWTTSTHQILLDSIISLMAKDGITHITAGLHTGRGPLERFIHSAEKRGLRMEYKGEVRMKGDKSWEEHNQSMAVEGEEERGVVVWFTLRL</sequence>
<dbReference type="InterPro" id="IPR029063">
    <property type="entry name" value="SAM-dependent_MTases_sf"/>
</dbReference>
<name>A0A1B9IPQ8_9TREE</name>
<dbReference type="OrthoDB" id="407325at2759"/>
<dbReference type="SUPFAM" id="SSF53335">
    <property type="entry name" value="S-adenosyl-L-methionine-dependent methyltransferases"/>
    <property type="match status" value="1"/>
</dbReference>
<keyword evidence="2" id="KW-1185">Reference proteome</keyword>
<evidence type="ECO:0000313" key="1">
    <source>
        <dbReference type="EMBL" id="OCF57400.1"/>
    </source>
</evidence>
<dbReference type="EMBL" id="KI669463">
    <property type="protein sequence ID" value="OCF57400.1"/>
    <property type="molecule type" value="Genomic_DNA"/>
</dbReference>
<dbReference type="InterPro" id="IPR019410">
    <property type="entry name" value="Methyltransf_16"/>
</dbReference>
<dbReference type="Pfam" id="PF10294">
    <property type="entry name" value="Methyltransf_16"/>
    <property type="match status" value="1"/>
</dbReference>
<reference evidence="1 2" key="1">
    <citation type="submission" date="2013-07" db="EMBL/GenBank/DDBJ databases">
        <title>The Genome Sequence of Kwoniella mangroviensis CBS10435.</title>
        <authorList>
            <consortium name="The Broad Institute Genome Sequencing Platform"/>
            <person name="Cuomo C."/>
            <person name="Litvintseva A."/>
            <person name="Chen Y."/>
            <person name="Heitman J."/>
            <person name="Sun S."/>
            <person name="Springer D."/>
            <person name="Dromer F."/>
            <person name="Young S.K."/>
            <person name="Zeng Q."/>
            <person name="Gargeya S."/>
            <person name="Fitzgerald M."/>
            <person name="Abouelleil A."/>
            <person name="Alvarado L."/>
            <person name="Berlin A.M."/>
            <person name="Chapman S.B."/>
            <person name="Dewar J."/>
            <person name="Goldberg J."/>
            <person name="Griggs A."/>
            <person name="Gujja S."/>
            <person name="Hansen M."/>
            <person name="Howarth C."/>
            <person name="Imamovic A."/>
            <person name="Larimer J."/>
            <person name="McCowan C."/>
            <person name="Murphy C."/>
            <person name="Pearson M."/>
            <person name="Priest M."/>
            <person name="Roberts A."/>
            <person name="Saif S."/>
            <person name="Shea T."/>
            <person name="Sykes S."/>
            <person name="Wortman J."/>
            <person name="Nusbaum C."/>
            <person name="Birren B."/>
        </authorList>
    </citation>
    <scope>NUCLEOTIDE SEQUENCE [LARGE SCALE GENOMIC DNA]</scope>
    <source>
        <strain evidence="1 2">CBS 10435</strain>
    </source>
</reference>
<gene>
    <name evidence="1" type="ORF">L486_04858</name>
</gene>
<dbReference type="Proteomes" id="UP000092583">
    <property type="component" value="Unassembled WGS sequence"/>
</dbReference>
<dbReference type="PANTHER" id="PTHR14614">
    <property type="entry name" value="HEPATOCELLULAR CARCINOMA-ASSOCIATED ANTIGEN"/>
    <property type="match status" value="1"/>
</dbReference>
<evidence type="ECO:0008006" key="3">
    <source>
        <dbReference type="Google" id="ProtNLM"/>
    </source>
</evidence>
<dbReference type="AlphaFoldDB" id="A0A1B9IPQ8"/>
<accession>A0A1B9IPQ8</accession>
<proteinExistence type="predicted"/>
<organism evidence="1 2">
    <name type="scientific">Kwoniella mangroviensis CBS 10435</name>
    <dbReference type="NCBI Taxonomy" id="1331196"/>
    <lineage>
        <taxon>Eukaryota</taxon>
        <taxon>Fungi</taxon>
        <taxon>Dikarya</taxon>
        <taxon>Basidiomycota</taxon>
        <taxon>Agaricomycotina</taxon>
        <taxon>Tremellomycetes</taxon>
        <taxon>Tremellales</taxon>
        <taxon>Cryptococcaceae</taxon>
        <taxon>Kwoniella</taxon>
    </lineage>
</organism>
<evidence type="ECO:0000313" key="2">
    <source>
        <dbReference type="Proteomes" id="UP000092583"/>
    </source>
</evidence>
<dbReference type="Gene3D" id="3.40.50.150">
    <property type="entry name" value="Vaccinia Virus protein VP39"/>
    <property type="match status" value="1"/>
</dbReference>
<protein>
    <recommendedName>
        <fullName evidence="3">Nicotinamide N-methyltransferase</fullName>
    </recommendedName>
</protein>
<dbReference type="GO" id="GO:0008757">
    <property type="term" value="F:S-adenosylmethionine-dependent methyltransferase activity"/>
    <property type="evidence" value="ECO:0007669"/>
    <property type="project" value="UniProtKB-ARBA"/>
</dbReference>
<dbReference type="STRING" id="1331196.A0A1B9IPQ8"/>